<evidence type="ECO:0000259" key="1">
    <source>
        <dbReference type="Pfam" id="PF14291"/>
    </source>
</evidence>
<keyword evidence="3" id="KW-1185">Reference proteome</keyword>
<dbReference type="PANTHER" id="PTHR11697">
    <property type="entry name" value="GENERAL TRANSCRIPTION FACTOR 2-RELATED ZINC FINGER PROTEIN"/>
    <property type="match status" value="1"/>
</dbReference>
<dbReference type="EMBL" id="CM029047">
    <property type="protein sequence ID" value="KAG2583771.1"/>
    <property type="molecule type" value="Genomic_DNA"/>
</dbReference>
<sequence length="432" mass="50046">MNDLPFLLMSLVMHTKINNWLFACVMSIKKGEPVERFLGLVHVEDTTSLTLKKTIQSLLIKYQLPLSKVRGKGYDGASNMKGHANGLKKLIMKESPSAYYVHCFAHQRQLTLVAVAKENIDGQWFFWQLAYLLNVLDMSCKKICVVRIAQAEYMIEALKLGEIETGQGLNQEMGLARPGDTRWGSHYRIVMHVMHLYPSIKKVPFRVGKEGKGAEALGAQTLLRVFNLFEFVFLLHLMNEIFGYTNDLCNALQKRKQYIVNAMDLLEFTKVELDVLRKDVGWEEFFKNDTSFCEKHKLKIVDMDGKYIPIQRSTKFYRGATNYHRFHADMFLGVIDRQLQELNSRFDDVNTELLRCMAAFNPANSFCAFDIEKLVKLAGFYPHDFDLEEINQLRFQLRHYITGVRNDDNFKNLRSLAELSRMLVKRDGFFSV</sequence>
<reference evidence="2" key="1">
    <citation type="submission" date="2020-05" db="EMBL/GenBank/DDBJ databases">
        <title>WGS assembly of Panicum virgatum.</title>
        <authorList>
            <person name="Lovell J.T."/>
            <person name="Jenkins J."/>
            <person name="Shu S."/>
            <person name="Juenger T.E."/>
            <person name="Schmutz J."/>
        </authorList>
    </citation>
    <scope>NUCLEOTIDE SEQUENCE</scope>
    <source>
        <strain evidence="2">AP13</strain>
    </source>
</reference>
<dbReference type="InterPro" id="IPR012337">
    <property type="entry name" value="RNaseH-like_sf"/>
</dbReference>
<evidence type="ECO:0000313" key="3">
    <source>
        <dbReference type="Proteomes" id="UP000823388"/>
    </source>
</evidence>
<dbReference type="Pfam" id="PF14291">
    <property type="entry name" value="DUF4371"/>
    <property type="match status" value="1"/>
</dbReference>
<protein>
    <recommendedName>
        <fullName evidence="1">DUF4371 domain-containing protein</fullName>
    </recommendedName>
</protein>
<evidence type="ECO:0000313" key="2">
    <source>
        <dbReference type="EMBL" id="KAG2583771.1"/>
    </source>
</evidence>
<organism evidence="2 3">
    <name type="scientific">Panicum virgatum</name>
    <name type="common">Blackwell switchgrass</name>
    <dbReference type="NCBI Taxonomy" id="38727"/>
    <lineage>
        <taxon>Eukaryota</taxon>
        <taxon>Viridiplantae</taxon>
        <taxon>Streptophyta</taxon>
        <taxon>Embryophyta</taxon>
        <taxon>Tracheophyta</taxon>
        <taxon>Spermatophyta</taxon>
        <taxon>Magnoliopsida</taxon>
        <taxon>Liliopsida</taxon>
        <taxon>Poales</taxon>
        <taxon>Poaceae</taxon>
        <taxon>PACMAD clade</taxon>
        <taxon>Panicoideae</taxon>
        <taxon>Panicodae</taxon>
        <taxon>Paniceae</taxon>
        <taxon>Panicinae</taxon>
        <taxon>Panicum</taxon>
        <taxon>Panicum sect. Hiantes</taxon>
    </lineage>
</organism>
<dbReference type="PANTHER" id="PTHR11697:SF230">
    <property type="entry name" value="ZINC FINGER, MYM DOMAIN CONTAINING 1"/>
    <property type="match status" value="1"/>
</dbReference>
<dbReference type="InterPro" id="IPR025398">
    <property type="entry name" value="DUF4371"/>
</dbReference>
<dbReference type="InterPro" id="IPR055298">
    <property type="entry name" value="AtLOH3-like"/>
</dbReference>
<name>A0A8T0RD27_PANVG</name>
<comment type="caution">
    <text evidence="2">The sequence shown here is derived from an EMBL/GenBank/DDBJ whole genome shotgun (WGS) entry which is preliminary data.</text>
</comment>
<dbReference type="AlphaFoldDB" id="A0A8T0RD27"/>
<gene>
    <name evidence="2" type="ORF">PVAP13_6KG124900</name>
</gene>
<dbReference type="SUPFAM" id="SSF53098">
    <property type="entry name" value="Ribonuclease H-like"/>
    <property type="match status" value="1"/>
</dbReference>
<accession>A0A8T0RD27</accession>
<feature type="domain" description="DUF4371" evidence="1">
    <location>
        <begin position="29"/>
        <end position="86"/>
    </location>
</feature>
<proteinExistence type="predicted"/>
<dbReference type="Proteomes" id="UP000823388">
    <property type="component" value="Chromosome 6K"/>
</dbReference>